<feature type="signal peptide" evidence="1">
    <location>
        <begin position="1"/>
        <end position="33"/>
    </location>
</feature>
<comment type="caution">
    <text evidence="3">The sequence shown here is derived from an EMBL/GenBank/DDBJ whole genome shotgun (WGS) entry which is preliminary data.</text>
</comment>
<reference evidence="3 4" key="1">
    <citation type="submission" date="2022-10" db="EMBL/GenBank/DDBJ databases">
        <authorList>
            <person name="Xie J."/>
            <person name="Shen N."/>
        </authorList>
    </citation>
    <scope>NUCLEOTIDE SEQUENCE [LARGE SCALE GENOMIC DNA]</scope>
    <source>
        <strain evidence="3 4">YIM65594</strain>
    </source>
</reference>
<dbReference type="SUPFAM" id="SSF56399">
    <property type="entry name" value="ADP-ribosylation"/>
    <property type="match status" value="1"/>
</dbReference>
<name>A0ABU6FG23_9ACTN</name>
<dbReference type="NCBIfam" id="NF041482">
    <property type="entry name" value="ADPrt_Strmyces"/>
    <property type="match status" value="1"/>
</dbReference>
<accession>A0ABU6FG23</accession>
<dbReference type="EMBL" id="JAOZYC010000184">
    <property type="protein sequence ID" value="MEB8342995.1"/>
    <property type="molecule type" value="Genomic_DNA"/>
</dbReference>
<dbReference type="Proteomes" id="UP001354931">
    <property type="component" value="Unassembled WGS sequence"/>
</dbReference>
<keyword evidence="4" id="KW-1185">Reference proteome</keyword>
<sequence>MIKKLPRTARRLATLPAAAVSVLALASAPSATASAPDADTAKSAASVAKAAPASCPVVPDRLYAAVDRVPLDKISPDPEYRNDCQTLYRADGRTPAVIFKEGFAPKDVKYGQYDLEQYVLKNQPSPFVSTTRDHDLFKKWTKWMKGGAYNYYIDAPNGIDVNETIGDTHKYADQVEVAFPGGVSSRFVIGACPINKETNTESMSDCVSNPGFRPATAAQ</sequence>
<protein>
    <submittedName>
        <fullName evidence="3">Enterotoxin A family protein</fullName>
    </submittedName>
</protein>
<feature type="chain" id="PRO_5046590923" evidence="1">
    <location>
        <begin position="34"/>
        <end position="219"/>
    </location>
</feature>
<dbReference type="InterPro" id="IPR048221">
    <property type="entry name" value="ScARP-like"/>
</dbReference>
<dbReference type="RefSeq" id="WP_326022818.1">
    <property type="nucleotide sequence ID" value="NZ_JAOZYC010000184.1"/>
</dbReference>
<evidence type="ECO:0000256" key="1">
    <source>
        <dbReference type="SAM" id="SignalP"/>
    </source>
</evidence>
<keyword evidence="1" id="KW-0732">Signal</keyword>
<gene>
    <name evidence="3" type="ORF">OKJ99_36450</name>
</gene>
<evidence type="ECO:0000259" key="2">
    <source>
        <dbReference type="Pfam" id="PF22596"/>
    </source>
</evidence>
<organism evidence="3 4">
    <name type="scientific">Streptomyces endophyticus</name>
    <dbReference type="NCBI Taxonomy" id="714166"/>
    <lineage>
        <taxon>Bacteria</taxon>
        <taxon>Bacillati</taxon>
        <taxon>Actinomycetota</taxon>
        <taxon>Actinomycetes</taxon>
        <taxon>Kitasatosporales</taxon>
        <taxon>Streptomycetaceae</taxon>
        <taxon>Streptomyces</taxon>
    </lineage>
</organism>
<dbReference type="InterPro" id="IPR054695">
    <property type="entry name" value="Pierisin-like_dom"/>
</dbReference>
<proteinExistence type="predicted"/>
<feature type="domain" description="Pierisin-like" evidence="2">
    <location>
        <begin position="87"/>
        <end position="212"/>
    </location>
</feature>
<dbReference type="Pfam" id="PF22596">
    <property type="entry name" value="Scabin-like"/>
    <property type="match status" value="1"/>
</dbReference>
<evidence type="ECO:0000313" key="3">
    <source>
        <dbReference type="EMBL" id="MEB8342995.1"/>
    </source>
</evidence>
<evidence type="ECO:0000313" key="4">
    <source>
        <dbReference type="Proteomes" id="UP001354931"/>
    </source>
</evidence>
<dbReference type="Gene3D" id="3.90.210.10">
    <property type="entry name" value="Heat-Labile Enterotoxin, subunit A"/>
    <property type="match status" value="1"/>
</dbReference>